<feature type="chain" id="PRO_5003478594" evidence="2">
    <location>
        <begin position="33"/>
        <end position="464"/>
    </location>
</feature>
<evidence type="ECO:0000313" key="4">
    <source>
        <dbReference type="Proteomes" id="UP000005384"/>
    </source>
</evidence>
<gene>
    <name evidence="3" type="ORF">HMPREF9473_01012</name>
</gene>
<dbReference type="HOGENOM" id="CLU_031285_12_0_9"/>
<accession>G5IC29</accession>
<evidence type="ECO:0000256" key="1">
    <source>
        <dbReference type="SAM" id="MobiDB-lite"/>
    </source>
</evidence>
<evidence type="ECO:0000313" key="3">
    <source>
        <dbReference type="EMBL" id="EHI60947.1"/>
    </source>
</evidence>
<dbReference type="InterPro" id="IPR050490">
    <property type="entry name" value="Bact_solute-bd_prot1"/>
</dbReference>
<feature type="region of interest" description="Disordered" evidence="1">
    <location>
        <begin position="27"/>
        <end position="58"/>
    </location>
</feature>
<dbReference type="PANTHER" id="PTHR43649">
    <property type="entry name" value="ARABINOSE-BINDING PROTEIN-RELATED"/>
    <property type="match status" value="1"/>
</dbReference>
<comment type="caution">
    <text evidence="3">The sequence shown here is derived from an EMBL/GenBank/DDBJ whole genome shotgun (WGS) entry which is preliminary data.</text>
</comment>
<dbReference type="InterPro" id="IPR006059">
    <property type="entry name" value="SBP"/>
</dbReference>
<dbReference type="Pfam" id="PF01547">
    <property type="entry name" value="SBP_bac_1"/>
    <property type="match status" value="1"/>
</dbReference>
<dbReference type="SUPFAM" id="SSF53850">
    <property type="entry name" value="Periplasmic binding protein-like II"/>
    <property type="match status" value="1"/>
</dbReference>
<sequence>MKKRFQKTAAIAMSVILATTLTACGSSGGASAGGENGQPGTDGGAMTEESGAKAPGDKKEKIELTGMVQQSRWYSGLQKMVEKLETDENIVIEFEVIPDDQYDNLMKMRLNSHEAPDLVAYQFADLFAAVNPEEFFIPMDGETWMSDVIAPELTEYNGKHYGYCFEASNGFQGLIYNEDVFAEHGITELPKTLEEFYGICDKLKEEGVTPIAIPSDTWVPQIWMTSGMARALGTDEANEEFAEKILTNQAKFNDYPEMAAVIDEYLDLFKKGYVNEDFMTVSYDEILGRLAGGEIAMIYGATEILTSIEESYPDSNFTIFNPPVGYDEKDVLAYLPTAMGIAVNKDTEKLDTIKKIFEVWSTPEYGNLYFESRPGFPNIKGIDGNESAMNPDIPKIYSEYMESGRVVAQMNQYIDTLQPLFGNTLWVYFLEAPSKGNMDGAAVLDRFQKDVEKFMTEKGAEGWK</sequence>
<dbReference type="RefSeq" id="WP_006778998.1">
    <property type="nucleotide sequence ID" value="NZ_CP040506.1"/>
</dbReference>
<name>G5IC29_9FIRM</name>
<dbReference type="PATRIC" id="fig|742737.3.peg.1013"/>
<keyword evidence="4" id="KW-1185">Reference proteome</keyword>
<dbReference type="Gene3D" id="3.40.190.10">
    <property type="entry name" value="Periplasmic binding protein-like II"/>
    <property type="match status" value="2"/>
</dbReference>
<protein>
    <submittedName>
        <fullName evidence="3">Uncharacterized protein</fullName>
    </submittedName>
</protein>
<dbReference type="EMBL" id="ADLN01000009">
    <property type="protein sequence ID" value="EHI60947.1"/>
    <property type="molecule type" value="Genomic_DNA"/>
</dbReference>
<dbReference type="AlphaFoldDB" id="G5IC29"/>
<proteinExistence type="predicted"/>
<feature type="signal peptide" evidence="2">
    <location>
        <begin position="1"/>
        <end position="32"/>
    </location>
</feature>
<reference evidence="3 4" key="1">
    <citation type="submission" date="2011-08" db="EMBL/GenBank/DDBJ databases">
        <title>The Genome Sequence of Clostridium hathewayi WAL-18680.</title>
        <authorList>
            <consortium name="The Broad Institute Genome Sequencing Platform"/>
            <person name="Earl A."/>
            <person name="Ward D."/>
            <person name="Feldgarden M."/>
            <person name="Gevers D."/>
            <person name="Finegold S.M."/>
            <person name="Summanen P.H."/>
            <person name="Molitoris D.R."/>
            <person name="Song M."/>
            <person name="Daigneault M."/>
            <person name="Allen-Vercoe E."/>
            <person name="Young S.K."/>
            <person name="Zeng Q."/>
            <person name="Gargeya S."/>
            <person name="Fitzgerald M."/>
            <person name="Haas B."/>
            <person name="Abouelleil A."/>
            <person name="Alvarado L."/>
            <person name="Arachchi H.M."/>
            <person name="Berlin A."/>
            <person name="Brown A."/>
            <person name="Chapman S.B."/>
            <person name="Chen Z."/>
            <person name="Dunbar C."/>
            <person name="Freedman E."/>
            <person name="Gearin G."/>
            <person name="Gellesch M."/>
            <person name="Goldberg J."/>
            <person name="Griggs A."/>
            <person name="Gujja S."/>
            <person name="Heiman D."/>
            <person name="Howarth C."/>
            <person name="Larson L."/>
            <person name="Lui A."/>
            <person name="MacDonald P.J.P."/>
            <person name="Montmayeur A."/>
            <person name="Murphy C."/>
            <person name="Neiman D."/>
            <person name="Pearson M."/>
            <person name="Priest M."/>
            <person name="Roberts A."/>
            <person name="Saif S."/>
            <person name="Shea T."/>
            <person name="Shenoy N."/>
            <person name="Sisk P."/>
            <person name="Stolte C."/>
            <person name="Sykes S."/>
            <person name="Wortman J."/>
            <person name="Nusbaum C."/>
            <person name="Birren B."/>
        </authorList>
    </citation>
    <scope>NUCLEOTIDE SEQUENCE [LARGE SCALE GENOMIC DNA]</scope>
    <source>
        <strain evidence="3 4">WAL-18680</strain>
    </source>
</reference>
<dbReference type="PROSITE" id="PS51257">
    <property type="entry name" value="PROKAR_LIPOPROTEIN"/>
    <property type="match status" value="1"/>
</dbReference>
<organism evidence="3 4">
    <name type="scientific">Hungatella hathewayi WAL-18680</name>
    <dbReference type="NCBI Taxonomy" id="742737"/>
    <lineage>
        <taxon>Bacteria</taxon>
        <taxon>Bacillati</taxon>
        <taxon>Bacillota</taxon>
        <taxon>Clostridia</taxon>
        <taxon>Lachnospirales</taxon>
        <taxon>Lachnospiraceae</taxon>
        <taxon>Hungatella</taxon>
    </lineage>
</organism>
<keyword evidence="2" id="KW-0732">Signal</keyword>
<feature type="compositionally biased region" description="Gly residues" evidence="1">
    <location>
        <begin position="27"/>
        <end position="43"/>
    </location>
</feature>
<evidence type="ECO:0000256" key="2">
    <source>
        <dbReference type="SAM" id="SignalP"/>
    </source>
</evidence>
<dbReference type="Proteomes" id="UP000005384">
    <property type="component" value="Unassembled WGS sequence"/>
</dbReference>